<dbReference type="GO" id="GO:0004602">
    <property type="term" value="F:glutathione peroxidase activity"/>
    <property type="evidence" value="ECO:0007669"/>
    <property type="project" value="TreeGrafter"/>
</dbReference>
<dbReference type="EMBL" id="JADJMS010000046">
    <property type="protein sequence ID" value="MBK7416746.1"/>
    <property type="molecule type" value="Genomic_DNA"/>
</dbReference>
<evidence type="ECO:0000256" key="2">
    <source>
        <dbReference type="PIRSR" id="PIRSR006386-1"/>
    </source>
</evidence>
<feature type="active site" description="Nucleophile" evidence="2">
    <location>
        <position position="21"/>
    </location>
</feature>
<dbReference type="InterPro" id="IPR036249">
    <property type="entry name" value="Thioredoxin-like_sf"/>
</dbReference>
<proteinExistence type="inferred from homology"/>
<comment type="catalytic activity">
    <reaction evidence="1">
        <text>2-hydroxychromene-2-carboxylate = (3E)-4-(2-hydroxyphenyl)-2-oxobut-3-enoate</text>
        <dbReference type="Rhea" id="RHEA:27401"/>
        <dbReference type="ChEBI" id="CHEBI:59350"/>
        <dbReference type="ChEBI" id="CHEBI:59353"/>
        <dbReference type="EC" id="5.99.1.4"/>
    </reaction>
</comment>
<dbReference type="CDD" id="cd03022">
    <property type="entry name" value="DsbA_HCCA_Iso"/>
    <property type="match status" value="1"/>
</dbReference>
<dbReference type="InterPro" id="IPR001853">
    <property type="entry name" value="DSBA-like_thioredoxin_dom"/>
</dbReference>
<dbReference type="GO" id="GO:0018845">
    <property type="term" value="F:2-hydroxychromene-2-carboxylate isomerase activity"/>
    <property type="evidence" value="ECO:0007669"/>
    <property type="project" value="UniProtKB-UniRule"/>
</dbReference>
<evidence type="ECO:0000313" key="5">
    <source>
        <dbReference type="Proteomes" id="UP000739411"/>
    </source>
</evidence>
<dbReference type="GO" id="GO:0006749">
    <property type="term" value="P:glutathione metabolic process"/>
    <property type="evidence" value="ECO:0007669"/>
    <property type="project" value="TreeGrafter"/>
</dbReference>
<dbReference type="Pfam" id="PF01323">
    <property type="entry name" value="DSBA"/>
    <property type="match status" value="1"/>
</dbReference>
<accession>A0A935JZ99</accession>
<dbReference type="Gene3D" id="3.40.30.10">
    <property type="entry name" value="Glutaredoxin"/>
    <property type="match status" value="1"/>
</dbReference>
<dbReference type="PIRSF" id="PIRSF006386">
    <property type="entry name" value="HCCAis_GSTk"/>
    <property type="match status" value="1"/>
</dbReference>
<comment type="similarity">
    <text evidence="1">Belongs to the GST superfamily. NadH family.</text>
</comment>
<protein>
    <recommendedName>
        <fullName evidence="1">2-hydroxychromene-2-carboxylate isomerase</fullName>
        <ecNumber evidence="1">5.99.1.4</ecNumber>
    </recommendedName>
</protein>
<dbReference type="EC" id="5.99.1.4" evidence="1"/>
<gene>
    <name evidence="4" type="ORF">IPJ38_18235</name>
</gene>
<feature type="domain" description="DSBA-like thioredoxin" evidence="3">
    <location>
        <begin position="12"/>
        <end position="198"/>
    </location>
</feature>
<sequence>MPHSSPNNPRQTIEFWFDFASNYSYLTAMRIEELAGSQGVDVAWRPFLLGPIFQSFGWESSPFVLQKQKGEYTWKDMARQARKYGVDWVKPTAFPRRAILPARVATLGKNEPWIGDYVRATMARNFAEDKDLDTEDAVREVLASLNVNADEVIAQAQSDENKLQLRQATETAARRGIFGAPMFFVGDEMFWGNDRLEDALDFAKSQAQ</sequence>
<dbReference type="AlphaFoldDB" id="A0A935JZ99"/>
<dbReference type="PANTHER" id="PTHR42943">
    <property type="entry name" value="GLUTATHIONE S-TRANSFERASE KAPPA"/>
    <property type="match status" value="1"/>
</dbReference>
<dbReference type="PANTHER" id="PTHR42943:SF2">
    <property type="entry name" value="GLUTATHIONE S-TRANSFERASE KAPPA 1"/>
    <property type="match status" value="1"/>
</dbReference>
<dbReference type="InterPro" id="IPR044087">
    <property type="entry name" value="NahD-like"/>
</dbReference>
<dbReference type="InterPro" id="IPR014440">
    <property type="entry name" value="HCCAis_GSTk"/>
</dbReference>
<dbReference type="Proteomes" id="UP000739411">
    <property type="component" value="Unassembled WGS sequence"/>
</dbReference>
<evidence type="ECO:0000313" key="4">
    <source>
        <dbReference type="EMBL" id="MBK7416746.1"/>
    </source>
</evidence>
<evidence type="ECO:0000259" key="3">
    <source>
        <dbReference type="Pfam" id="PF01323"/>
    </source>
</evidence>
<evidence type="ECO:0000256" key="1">
    <source>
        <dbReference type="PIRNR" id="PIRNR006386"/>
    </source>
</evidence>
<dbReference type="GO" id="GO:1901170">
    <property type="term" value="P:naphthalene catabolic process"/>
    <property type="evidence" value="ECO:0007669"/>
    <property type="project" value="InterPro"/>
</dbReference>
<dbReference type="GO" id="GO:0004364">
    <property type="term" value="F:glutathione transferase activity"/>
    <property type="evidence" value="ECO:0007669"/>
    <property type="project" value="TreeGrafter"/>
</dbReference>
<organism evidence="4 5">
    <name type="scientific">Candidatus Dechloromonas phosphorivorans</name>
    <dbReference type="NCBI Taxonomy" id="2899244"/>
    <lineage>
        <taxon>Bacteria</taxon>
        <taxon>Pseudomonadati</taxon>
        <taxon>Pseudomonadota</taxon>
        <taxon>Betaproteobacteria</taxon>
        <taxon>Rhodocyclales</taxon>
        <taxon>Azonexaceae</taxon>
        <taxon>Dechloromonas</taxon>
    </lineage>
</organism>
<dbReference type="SUPFAM" id="SSF52833">
    <property type="entry name" value="Thioredoxin-like"/>
    <property type="match status" value="1"/>
</dbReference>
<dbReference type="InterPro" id="IPR051924">
    <property type="entry name" value="GST_Kappa/NadH"/>
</dbReference>
<keyword evidence="1 4" id="KW-0413">Isomerase</keyword>
<reference evidence="4 5" key="1">
    <citation type="submission" date="2020-10" db="EMBL/GenBank/DDBJ databases">
        <title>Connecting structure to function with the recovery of over 1000 high-quality activated sludge metagenome-assembled genomes encoding full-length rRNA genes using long-read sequencing.</title>
        <authorList>
            <person name="Singleton C.M."/>
            <person name="Petriglieri F."/>
            <person name="Kristensen J.M."/>
            <person name="Kirkegaard R.H."/>
            <person name="Michaelsen T.Y."/>
            <person name="Andersen M.H."/>
            <person name="Karst S.M."/>
            <person name="Dueholm M.S."/>
            <person name="Nielsen P.H."/>
            <person name="Albertsen M."/>
        </authorList>
    </citation>
    <scope>NUCLEOTIDE SEQUENCE [LARGE SCALE GENOMIC DNA]</scope>
    <source>
        <strain evidence="4">EsbW_18-Q3-R4-48_BATAC.463</strain>
    </source>
</reference>
<comment type="caution">
    <text evidence="4">The sequence shown here is derived from an EMBL/GenBank/DDBJ whole genome shotgun (WGS) entry which is preliminary data.</text>
</comment>
<name>A0A935JZ99_9RHOO</name>